<name>A0ABP8J6Q2_9ACTN</name>
<evidence type="ECO:0000256" key="1">
    <source>
        <dbReference type="ARBA" id="ARBA00009913"/>
    </source>
</evidence>
<dbReference type="InterPro" id="IPR036162">
    <property type="entry name" value="Resolvase-like_N_sf"/>
</dbReference>
<reference evidence="8" key="1">
    <citation type="journal article" date="2019" name="Int. J. Syst. Evol. Microbiol.">
        <title>The Global Catalogue of Microorganisms (GCM) 10K type strain sequencing project: providing services to taxonomists for standard genome sequencing and annotation.</title>
        <authorList>
            <consortium name="The Broad Institute Genomics Platform"/>
            <consortium name="The Broad Institute Genome Sequencing Center for Infectious Disease"/>
            <person name="Wu L."/>
            <person name="Ma J."/>
        </authorList>
    </citation>
    <scope>NUCLEOTIDE SEQUENCE [LARGE SCALE GENOMIC DNA]</scope>
    <source>
        <strain evidence="8">JCM 17688</strain>
    </source>
</reference>
<feature type="active site" description="O-(5'-phospho-DNA)-serine intermediate" evidence="5">
    <location>
        <position position="21"/>
    </location>
</feature>
<dbReference type="Proteomes" id="UP001500635">
    <property type="component" value="Unassembled WGS sequence"/>
</dbReference>
<sequence length="202" mass="21261">MTDSDAAAAGAGATAAYLRVSTDHQSLDQQRDALVAARIEPDRVFTDKLSGAAGSARPGLAEALGWLRRGDRLVVAALDRLGRSVAEVTATVADLTARGITVVALREGVDTSTATGRAIAAIMASLAELELELGKERRAASRSARVARGLPATRPPRLEAAQQARLVRLYRGGEPIAELCIMFGVSRATAFRYIRAGRVEPA</sequence>
<protein>
    <submittedName>
        <fullName evidence="7">Recombinase family protein</fullName>
    </submittedName>
</protein>
<dbReference type="InterPro" id="IPR050639">
    <property type="entry name" value="SSR_resolvase"/>
</dbReference>
<dbReference type="SUPFAM" id="SSF53041">
    <property type="entry name" value="Resolvase-like"/>
    <property type="match status" value="1"/>
</dbReference>
<dbReference type="InterPro" id="IPR006119">
    <property type="entry name" value="Resolv_N"/>
</dbReference>
<feature type="domain" description="Resolvase/invertase-type recombinase catalytic" evidence="6">
    <location>
        <begin position="13"/>
        <end position="149"/>
    </location>
</feature>
<accession>A0ABP8J6Q2</accession>
<organism evidence="7 8">
    <name type="scientific">Tsukamurella soli</name>
    <dbReference type="NCBI Taxonomy" id="644556"/>
    <lineage>
        <taxon>Bacteria</taxon>
        <taxon>Bacillati</taxon>
        <taxon>Actinomycetota</taxon>
        <taxon>Actinomycetes</taxon>
        <taxon>Mycobacteriales</taxon>
        <taxon>Tsukamurellaceae</taxon>
        <taxon>Tsukamurella</taxon>
    </lineage>
</organism>
<dbReference type="InterPro" id="IPR009057">
    <property type="entry name" value="Homeodomain-like_sf"/>
</dbReference>
<evidence type="ECO:0000256" key="4">
    <source>
        <dbReference type="ARBA" id="ARBA00023172"/>
    </source>
</evidence>
<proteinExistence type="inferred from homology"/>
<dbReference type="CDD" id="cd03768">
    <property type="entry name" value="SR_ResInv"/>
    <property type="match status" value="1"/>
</dbReference>
<dbReference type="EMBL" id="BAABFR010000008">
    <property type="protein sequence ID" value="GAA4386018.1"/>
    <property type="molecule type" value="Genomic_DNA"/>
</dbReference>
<dbReference type="PANTHER" id="PTHR30461">
    <property type="entry name" value="DNA-INVERTASE FROM LAMBDOID PROPHAGE"/>
    <property type="match status" value="1"/>
</dbReference>
<dbReference type="InterPro" id="IPR006118">
    <property type="entry name" value="Recombinase_CS"/>
</dbReference>
<dbReference type="PROSITE" id="PS51736">
    <property type="entry name" value="RECOMBINASES_3"/>
    <property type="match status" value="1"/>
</dbReference>
<dbReference type="PROSITE" id="PS00397">
    <property type="entry name" value="RECOMBINASES_1"/>
    <property type="match status" value="1"/>
</dbReference>
<evidence type="ECO:0000313" key="8">
    <source>
        <dbReference type="Proteomes" id="UP001500635"/>
    </source>
</evidence>
<dbReference type="Pfam" id="PF00239">
    <property type="entry name" value="Resolvase"/>
    <property type="match status" value="1"/>
</dbReference>
<keyword evidence="8" id="KW-1185">Reference proteome</keyword>
<dbReference type="Pfam" id="PF02796">
    <property type="entry name" value="HTH_7"/>
    <property type="match status" value="1"/>
</dbReference>
<evidence type="ECO:0000259" key="6">
    <source>
        <dbReference type="PROSITE" id="PS51736"/>
    </source>
</evidence>
<keyword evidence="2" id="KW-0229">DNA integration</keyword>
<evidence type="ECO:0000256" key="5">
    <source>
        <dbReference type="PROSITE-ProRule" id="PRU10137"/>
    </source>
</evidence>
<keyword evidence="3" id="KW-0238">DNA-binding</keyword>
<dbReference type="PANTHER" id="PTHR30461:SF2">
    <property type="entry name" value="SERINE RECOMBINASE PINE-RELATED"/>
    <property type="match status" value="1"/>
</dbReference>
<evidence type="ECO:0000256" key="3">
    <source>
        <dbReference type="ARBA" id="ARBA00023125"/>
    </source>
</evidence>
<comment type="caution">
    <text evidence="7">The sequence shown here is derived from an EMBL/GenBank/DDBJ whole genome shotgun (WGS) entry which is preliminary data.</text>
</comment>
<evidence type="ECO:0000256" key="2">
    <source>
        <dbReference type="ARBA" id="ARBA00022908"/>
    </source>
</evidence>
<evidence type="ECO:0000313" key="7">
    <source>
        <dbReference type="EMBL" id="GAA4386018.1"/>
    </source>
</evidence>
<comment type="similarity">
    <text evidence="1">Belongs to the site-specific recombinase resolvase family.</text>
</comment>
<dbReference type="SUPFAM" id="SSF46689">
    <property type="entry name" value="Homeodomain-like"/>
    <property type="match status" value="1"/>
</dbReference>
<keyword evidence="4" id="KW-0233">DNA recombination</keyword>
<dbReference type="RefSeq" id="WP_344991370.1">
    <property type="nucleotide sequence ID" value="NZ_BAABFR010000008.1"/>
</dbReference>
<gene>
    <name evidence="7" type="ORF">GCM10023147_08660</name>
</gene>
<dbReference type="PROSITE" id="PS00398">
    <property type="entry name" value="RECOMBINASES_2"/>
    <property type="match status" value="1"/>
</dbReference>
<dbReference type="InterPro" id="IPR006120">
    <property type="entry name" value="Resolvase_HTH_dom"/>
</dbReference>
<dbReference type="Gene3D" id="1.10.10.60">
    <property type="entry name" value="Homeodomain-like"/>
    <property type="match status" value="1"/>
</dbReference>
<dbReference type="SMART" id="SM00857">
    <property type="entry name" value="Resolvase"/>
    <property type="match status" value="1"/>
</dbReference>
<dbReference type="Gene3D" id="3.40.50.1390">
    <property type="entry name" value="Resolvase, N-terminal catalytic domain"/>
    <property type="match status" value="1"/>
</dbReference>